<dbReference type="SUPFAM" id="SSF143120">
    <property type="entry name" value="YefM-like"/>
    <property type="match status" value="1"/>
</dbReference>
<dbReference type="Gene3D" id="3.40.1620.10">
    <property type="entry name" value="YefM-like domain"/>
    <property type="match status" value="1"/>
</dbReference>
<name>X0SDS2_9ZZZZ</name>
<evidence type="ECO:0000256" key="1">
    <source>
        <dbReference type="ARBA" id="ARBA00009981"/>
    </source>
</evidence>
<dbReference type="NCBIfam" id="TIGR01552">
    <property type="entry name" value="phd_fam"/>
    <property type="match status" value="1"/>
</dbReference>
<sequence>MTKRMSAAQAKAHLSELMAQVAYGGEHYIIERRGKPLAALVSVDDLERLEQGRATSARPQGALAIVGAWREVDDQDLDALIADIYSERRKDTGRPVSLKA</sequence>
<dbReference type="EMBL" id="BARS01004118">
    <property type="protein sequence ID" value="GAF73291.1"/>
    <property type="molecule type" value="Genomic_DNA"/>
</dbReference>
<dbReference type="InterPro" id="IPR006442">
    <property type="entry name" value="Antitoxin_Phd/YefM"/>
</dbReference>
<gene>
    <name evidence="2" type="ORF">S01H1_08027</name>
</gene>
<dbReference type="AlphaFoldDB" id="X0SDS2"/>
<evidence type="ECO:0000313" key="2">
    <source>
        <dbReference type="EMBL" id="GAF73291.1"/>
    </source>
</evidence>
<evidence type="ECO:0008006" key="3">
    <source>
        <dbReference type="Google" id="ProtNLM"/>
    </source>
</evidence>
<reference evidence="2" key="1">
    <citation type="journal article" date="2014" name="Front. Microbiol.">
        <title>High frequency of phylogenetically diverse reductive dehalogenase-homologous genes in deep subseafloor sedimentary metagenomes.</title>
        <authorList>
            <person name="Kawai M."/>
            <person name="Futagami T."/>
            <person name="Toyoda A."/>
            <person name="Takaki Y."/>
            <person name="Nishi S."/>
            <person name="Hori S."/>
            <person name="Arai W."/>
            <person name="Tsubouchi T."/>
            <person name="Morono Y."/>
            <person name="Uchiyama I."/>
            <person name="Ito T."/>
            <person name="Fujiyama A."/>
            <person name="Inagaki F."/>
            <person name="Takami H."/>
        </authorList>
    </citation>
    <scope>NUCLEOTIDE SEQUENCE</scope>
    <source>
        <strain evidence="2">Expedition CK06-06</strain>
    </source>
</reference>
<comment type="caution">
    <text evidence="2">The sequence shown here is derived from an EMBL/GenBank/DDBJ whole genome shotgun (WGS) entry which is preliminary data.</text>
</comment>
<accession>X0SDS2</accession>
<protein>
    <recommendedName>
        <fullName evidence="3">Antitoxin</fullName>
    </recommendedName>
</protein>
<comment type="similarity">
    <text evidence="1">Belongs to the phD/YefM antitoxin family.</text>
</comment>
<organism evidence="2">
    <name type="scientific">marine sediment metagenome</name>
    <dbReference type="NCBI Taxonomy" id="412755"/>
    <lineage>
        <taxon>unclassified sequences</taxon>
        <taxon>metagenomes</taxon>
        <taxon>ecological metagenomes</taxon>
    </lineage>
</organism>
<dbReference type="Pfam" id="PF02604">
    <property type="entry name" value="PhdYeFM_antitox"/>
    <property type="match status" value="1"/>
</dbReference>
<dbReference type="InterPro" id="IPR036165">
    <property type="entry name" value="YefM-like_sf"/>
</dbReference>
<proteinExistence type="inferred from homology"/>